<gene>
    <name evidence="6" type="ORF">FK004_07110</name>
</gene>
<dbReference type="EMBL" id="CP020919">
    <property type="protein sequence ID" value="AWG27283.1"/>
    <property type="molecule type" value="Genomic_DNA"/>
</dbReference>
<keyword evidence="3 6" id="KW-0808">Transferase</keyword>
<evidence type="ECO:0000256" key="1">
    <source>
        <dbReference type="ARBA" id="ARBA00006739"/>
    </source>
</evidence>
<dbReference type="InterPro" id="IPR029044">
    <property type="entry name" value="Nucleotide-diphossugar_trans"/>
</dbReference>
<keyword evidence="4" id="KW-0472">Membrane</keyword>
<feature type="transmembrane region" description="Helical" evidence="4">
    <location>
        <begin position="336"/>
        <end position="358"/>
    </location>
</feature>
<dbReference type="PANTHER" id="PTHR43630">
    <property type="entry name" value="POLY-BETA-1,6-N-ACETYL-D-GLUCOSAMINE SYNTHASE"/>
    <property type="match status" value="1"/>
</dbReference>
<accession>A0A2S1LU54</accession>
<evidence type="ECO:0000259" key="5">
    <source>
        <dbReference type="Pfam" id="PF00535"/>
    </source>
</evidence>
<reference evidence="6 7" key="1">
    <citation type="submission" date="2017-04" db="EMBL/GenBank/DDBJ databases">
        <title>Complete genome sequence of Flavobacterium kingsejong AJ004.</title>
        <authorList>
            <person name="Lee P.C."/>
        </authorList>
    </citation>
    <scope>NUCLEOTIDE SEQUENCE [LARGE SCALE GENOMIC DNA]</scope>
    <source>
        <strain evidence="6 7">AJ004</strain>
    </source>
</reference>
<dbReference type="KEGG" id="fki:FK004_07110"/>
<organism evidence="6 7">
    <name type="scientific">Flavobacterium kingsejongi</name>
    <dbReference type="NCBI Taxonomy" id="1678728"/>
    <lineage>
        <taxon>Bacteria</taxon>
        <taxon>Pseudomonadati</taxon>
        <taxon>Bacteroidota</taxon>
        <taxon>Flavobacteriia</taxon>
        <taxon>Flavobacteriales</taxon>
        <taxon>Flavobacteriaceae</taxon>
        <taxon>Flavobacterium</taxon>
    </lineage>
</organism>
<dbReference type="Proteomes" id="UP000244677">
    <property type="component" value="Chromosome"/>
</dbReference>
<sequence>MILAFYSIMLLYAAAIGSLIYGFVRLSAFELYDTNPTTRFSILIPIRNEAENLPQLLSSLSALNYPATLFEVLFIDDDSSDTSLVLLQNTKMPFDFQVLPNQRKSGSPKKDAITTGIPIAQNEWIITTDADCTFPREWLLSFDNYIRKHHPEMVAGPVTYDCRYSFSDHFQQLDFMSLQGATMGSFGLHEAFLCNGANFAYTQKLFYALNGFEGNDRIASGDDVFLLQKAVASHSETVHYLKCKAAVVHTMPLQDWKSIFHQRIRWASKTTSYNSLFEKLLAVVVLAGNLTFLGIFVAAAAGFSIVHLAILLALKIAIDWVLILKTQHFITGSRPRFLIASSLFYPVFNTLVGCYSLFGSYQWKGRSFK</sequence>
<evidence type="ECO:0000313" key="7">
    <source>
        <dbReference type="Proteomes" id="UP000244677"/>
    </source>
</evidence>
<feature type="transmembrane region" description="Helical" evidence="4">
    <location>
        <begin position="6"/>
        <end position="24"/>
    </location>
</feature>
<dbReference type="GO" id="GO:0016757">
    <property type="term" value="F:glycosyltransferase activity"/>
    <property type="evidence" value="ECO:0007669"/>
    <property type="project" value="UniProtKB-KW"/>
</dbReference>
<keyword evidence="4" id="KW-0812">Transmembrane</keyword>
<proteinExistence type="inferred from homology"/>
<feature type="domain" description="Glycosyltransferase 2-like" evidence="5">
    <location>
        <begin position="41"/>
        <end position="204"/>
    </location>
</feature>
<keyword evidence="4" id="KW-1133">Transmembrane helix</keyword>
<dbReference type="InterPro" id="IPR001173">
    <property type="entry name" value="Glyco_trans_2-like"/>
</dbReference>
<feature type="transmembrane region" description="Helical" evidence="4">
    <location>
        <begin position="305"/>
        <end position="324"/>
    </location>
</feature>
<comment type="similarity">
    <text evidence="1">Belongs to the glycosyltransferase 2 family.</text>
</comment>
<dbReference type="Gene3D" id="3.90.550.10">
    <property type="entry name" value="Spore Coat Polysaccharide Biosynthesis Protein SpsA, Chain A"/>
    <property type="match status" value="1"/>
</dbReference>
<keyword evidence="7" id="KW-1185">Reference proteome</keyword>
<feature type="transmembrane region" description="Helical" evidence="4">
    <location>
        <begin position="280"/>
        <end position="299"/>
    </location>
</feature>
<evidence type="ECO:0000256" key="3">
    <source>
        <dbReference type="ARBA" id="ARBA00022679"/>
    </source>
</evidence>
<name>A0A2S1LU54_9FLAO</name>
<evidence type="ECO:0000256" key="4">
    <source>
        <dbReference type="SAM" id="Phobius"/>
    </source>
</evidence>
<dbReference type="CDD" id="cd04192">
    <property type="entry name" value="GT_2_like_e"/>
    <property type="match status" value="1"/>
</dbReference>
<protein>
    <submittedName>
        <fullName evidence="6">Glycosyl transferase</fullName>
    </submittedName>
</protein>
<dbReference type="SUPFAM" id="SSF53448">
    <property type="entry name" value="Nucleotide-diphospho-sugar transferases"/>
    <property type="match status" value="1"/>
</dbReference>
<evidence type="ECO:0000313" key="6">
    <source>
        <dbReference type="EMBL" id="AWG27283.1"/>
    </source>
</evidence>
<dbReference type="Pfam" id="PF00535">
    <property type="entry name" value="Glycos_transf_2"/>
    <property type="match status" value="1"/>
</dbReference>
<keyword evidence="2" id="KW-0328">Glycosyltransferase</keyword>
<evidence type="ECO:0000256" key="2">
    <source>
        <dbReference type="ARBA" id="ARBA00022676"/>
    </source>
</evidence>
<dbReference type="PANTHER" id="PTHR43630:SF1">
    <property type="entry name" value="POLY-BETA-1,6-N-ACETYL-D-GLUCOSAMINE SYNTHASE"/>
    <property type="match status" value="1"/>
</dbReference>
<dbReference type="AlphaFoldDB" id="A0A2S1LU54"/>